<keyword evidence="11" id="KW-1185">Reference proteome</keyword>
<evidence type="ECO:0000256" key="4">
    <source>
        <dbReference type="ARBA" id="ARBA00022723"/>
    </source>
</evidence>
<comment type="cofactor">
    <cofactor evidence="1">
        <name>FAD</name>
        <dbReference type="ChEBI" id="CHEBI:57692"/>
    </cofactor>
</comment>
<dbReference type="EMBL" id="BNDX01000018">
    <property type="protein sequence ID" value="GHI35344.1"/>
    <property type="molecule type" value="Genomic_DNA"/>
</dbReference>
<evidence type="ECO:0000256" key="7">
    <source>
        <dbReference type="ARBA" id="ARBA00023014"/>
    </source>
</evidence>
<evidence type="ECO:0000256" key="6">
    <source>
        <dbReference type="ARBA" id="ARBA00023004"/>
    </source>
</evidence>
<name>A0ABQ3QDM6_9ACTN</name>
<keyword evidence="5" id="KW-0560">Oxidoreductase</keyword>
<dbReference type="Pfam" id="PF00111">
    <property type="entry name" value="Fer2"/>
    <property type="match status" value="1"/>
</dbReference>
<sequence>MTPAPTQRTVVDRIAPLADDVVSLTLRTTGGPLAPWEPGAHVDVTLPNWLTRPYSLCGDPADRERYRVAVRHDRLSRGGSEYIHRFLRPGRPLEVSAPRNHFPLLPAPRYLFLAGGIGITPVLPMLRAATAAGVPAELLYLGPSTRAMPFADSLRAEYGNRVRIVATRERGRPDLRAVAAGLGDGTLVYCCGPAPLLAAAEEAFPAGRLRMERFRPLRRESGPATAFEAVCAGSGRTVPVAAGESMLDALVHAGLRVPAGCREGVCGSCELTVLDGVPDHRDDIGAPAGRMYPCVSRARSARLVVDL</sequence>
<dbReference type="InterPro" id="IPR050415">
    <property type="entry name" value="MRET"/>
</dbReference>
<dbReference type="Gene3D" id="3.10.20.30">
    <property type="match status" value="1"/>
</dbReference>
<dbReference type="PANTHER" id="PTHR47354:SF1">
    <property type="entry name" value="CARNITINE MONOOXYGENASE REDUCTASE SUBUNIT"/>
    <property type="match status" value="1"/>
</dbReference>
<dbReference type="SUPFAM" id="SSF54292">
    <property type="entry name" value="2Fe-2S ferredoxin-like"/>
    <property type="match status" value="1"/>
</dbReference>
<dbReference type="SUPFAM" id="SSF52343">
    <property type="entry name" value="Ferredoxin reductase-like, C-terminal NADP-linked domain"/>
    <property type="match status" value="1"/>
</dbReference>
<keyword evidence="3" id="KW-0001">2Fe-2S</keyword>
<dbReference type="InterPro" id="IPR036010">
    <property type="entry name" value="2Fe-2S_ferredoxin-like_sf"/>
</dbReference>
<dbReference type="RefSeq" id="WP_189414264.1">
    <property type="nucleotide sequence ID" value="NZ_BMTC01000001.1"/>
</dbReference>
<dbReference type="InterPro" id="IPR001041">
    <property type="entry name" value="2Fe-2S_ferredoxin-type"/>
</dbReference>
<proteinExistence type="predicted"/>
<reference evidence="10" key="1">
    <citation type="submission" date="2024-05" db="EMBL/GenBank/DDBJ databases">
        <title>Whole genome shotgun sequence of Streptomyces daghestanicus NBRC 12762.</title>
        <authorList>
            <person name="Komaki H."/>
            <person name="Tamura T."/>
        </authorList>
    </citation>
    <scope>NUCLEOTIDE SEQUENCE</scope>
    <source>
        <strain evidence="10">NBRC 12762</strain>
    </source>
</reference>
<dbReference type="InterPro" id="IPR017938">
    <property type="entry name" value="Riboflavin_synthase-like_b-brl"/>
</dbReference>
<dbReference type="InterPro" id="IPR017927">
    <property type="entry name" value="FAD-bd_FR_type"/>
</dbReference>
<evidence type="ECO:0000256" key="3">
    <source>
        <dbReference type="ARBA" id="ARBA00022714"/>
    </source>
</evidence>
<evidence type="ECO:0000313" key="11">
    <source>
        <dbReference type="Proteomes" id="UP001052655"/>
    </source>
</evidence>
<dbReference type="PROSITE" id="PS00197">
    <property type="entry name" value="2FE2S_FER_1"/>
    <property type="match status" value="1"/>
</dbReference>
<dbReference type="CDD" id="cd00207">
    <property type="entry name" value="fer2"/>
    <property type="match status" value="1"/>
</dbReference>
<dbReference type="Gene3D" id="3.40.50.80">
    <property type="entry name" value="Nucleotide-binding domain of ferredoxin-NADP reductase (FNR) module"/>
    <property type="match status" value="1"/>
</dbReference>
<comment type="caution">
    <text evidence="10">The sequence shown here is derived from an EMBL/GenBank/DDBJ whole genome shotgun (WGS) entry which is preliminary data.</text>
</comment>
<dbReference type="GeneID" id="91555543"/>
<evidence type="ECO:0000256" key="5">
    <source>
        <dbReference type="ARBA" id="ARBA00023002"/>
    </source>
</evidence>
<dbReference type="CDD" id="cd06185">
    <property type="entry name" value="PDR_like"/>
    <property type="match status" value="1"/>
</dbReference>
<dbReference type="InterPro" id="IPR039261">
    <property type="entry name" value="FNR_nucleotide-bd"/>
</dbReference>
<evidence type="ECO:0000259" key="9">
    <source>
        <dbReference type="PROSITE" id="PS51384"/>
    </source>
</evidence>
<dbReference type="PROSITE" id="PS51085">
    <property type="entry name" value="2FE2S_FER_2"/>
    <property type="match status" value="1"/>
</dbReference>
<keyword evidence="2" id="KW-0285">Flavoprotein</keyword>
<keyword evidence="6" id="KW-0408">Iron</keyword>
<dbReference type="PANTHER" id="PTHR47354">
    <property type="entry name" value="NADH OXIDOREDUCTASE HCR"/>
    <property type="match status" value="1"/>
</dbReference>
<organism evidence="10 11">
    <name type="scientific">Streptomyces daghestanicus</name>
    <dbReference type="NCBI Taxonomy" id="66885"/>
    <lineage>
        <taxon>Bacteria</taxon>
        <taxon>Bacillati</taxon>
        <taxon>Actinomycetota</taxon>
        <taxon>Actinomycetes</taxon>
        <taxon>Kitasatosporales</taxon>
        <taxon>Streptomycetaceae</taxon>
        <taxon>Streptomyces</taxon>
    </lineage>
</organism>
<dbReference type="SUPFAM" id="SSF63380">
    <property type="entry name" value="Riboflavin synthase domain-like"/>
    <property type="match status" value="1"/>
</dbReference>
<dbReference type="InterPro" id="IPR012675">
    <property type="entry name" value="Beta-grasp_dom_sf"/>
</dbReference>
<dbReference type="PRINTS" id="PR00409">
    <property type="entry name" value="PHDIOXRDTASE"/>
</dbReference>
<evidence type="ECO:0000259" key="8">
    <source>
        <dbReference type="PROSITE" id="PS51085"/>
    </source>
</evidence>
<gene>
    <name evidence="10" type="ORF">Sdagh_70740</name>
</gene>
<protein>
    <submittedName>
        <fullName evidence="10">Phthalate 4,5-dioxygenase</fullName>
    </submittedName>
</protein>
<feature type="domain" description="FAD-binding FR-type" evidence="9">
    <location>
        <begin position="4"/>
        <end position="105"/>
    </location>
</feature>
<evidence type="ECO:0000256" key="2">
    <source>
        <dbReference type="ARBA" id="ARBA00022630"/>
    </source>
</evidence>
<keyword evidence="4" id="KW-0479">Metal-binding</keyword>
<dbReference type="PROSITE" id="PS51384">
    <property type="entry name" value="FAD_FR"/>
    <property type="match status" value="1"/>
</dbReference>
<feature type="domain" description="2Fe-2S ferredoxin-type" evidence="8">
    <location>
        <begin position="225"/>
        <end position="307"/>
    </location>
</feature>
<evidence type="ECO:0000313" key="10">
    <source>
        <dbReference type="EMBL" id="GHI35344.1"/>
    </source>
</evidence>
<accession>A0ABQ3QDM6</accession>
<dbReference type="Gene3D" id="2.40.30.10">
    <property type="entry name" value="Translation factors"/>
    <property type="match status" value="1"/>
</dbReference>
<dbReference type="InterPro" id="IPR006058">
    <property type="entry name" value="2Fe2S_fd_BS"/>
</dbReference>
<dbReference type="Proteomes" id="UP001052655">
    <property type="component" value="Unassembled WGS sequence"/>
</dbReference>
<keyword evidence="7" id="KW-0411">Iron-sulfur</keyword>
<evidence type="ECO:0000256" key="1">
    <source>
        <dbReference type="ARBA" id="ARBA00001974"/>
    </source>
</evidence>